<comment type="catalytic activity">
    <reaction evidence="6">
        <text>a 1,3-diacyl-sn-glycerol + H2O = a 1-acyl-sn-glycerol + a fatty acid + H(+)</text>
        <dbReference type="Rhea" id="RHEA:38503"/>
        <dbReference type="ChEBI" id="CHEBI:15377"/>
        <dbReference type="ChEBI" id="CHEBI:15378"/>
        <dbReference type="ChEBI" id="CHEBI:28868"/>
        <dbReference type="ChEBI" id="CHEBI:64683"/>
        <dbReference type="ChEBI" id="CHEBI:77272"/>
    </reaction>
</comment>
<name>A0A8X6F4P1_TRICU</name>
<keyword evidence="14" id="KW-1185">Reference proteome</keyword>
<protein>
    <recommendedName>
        <fullName evidence="7">sn-1-specific diacylglycerol lipase ABHD11</fullName>
        <ecNumber evidence="3">3.1.1.116</ecNumber>
    </recommendedName>
    <alternativeName>
        <fullName evidence="4">Alpha/beta hydrolase domain-containing protein 11</fullName>
    </alternativeName>
</protein>
<evidence type="ECO:0000313" key="13">
    <source>
        <dbReference type="EMBL" id="GFQ70928.1"/>
    </source>
</evidence>
<dbReference type="GO" id="GO:0016787">
    <property type="term" value="F:hydrolase activity"/>
    <property type="evidence" value="ECO:0007669"/>
    <property type="project" value="UniProtKB-KW"/>
</dbReference>
<dbReference type="AlphaFoldDB" id="A0A8X6F4P1"/>
<evidence type="ECO:0000256" key="3">
    <source>
        <dbReference type="ARBA" id="ARBA00026104"/>
    </source>
</evidence>
<evidence type="ECO:0000313" key="14">
    <source>
        <dbReference type="Proteomes" id="UP000887116"/>
    </source>
</evidence>
<comment type="catalytic activity">
    <reaction evidence="9">
        <text>1,2-didecanoylglycerol + H2O = decanoylglycerol + decanoate + H(+)</text>
        <dbReference type="Rhea" id="RHEA:48596"/>
        <dbReference type="ChEBI" id="CHEBI:11152"/>
        <dbReference type="ChEBI" id="CHEBI:15377"/>
        <dbReference type="ChEBI" id="CHEBI:15378"/>
        <dbReference type="ChEBI" id="CHEBI:27689"/>
        <dbReference type="ChEBI" id="CHEBI:90605"/>
    </reaction>
</comment>
<evidence type="ECO:0000256" key="6">
    <source>
        <dbReference type="ARBA" id="ARBA00043742"/>
    </source>
</evidence>
<feature type="domain" description="AB hydrolase-1" evidence="12">
    <location>
        <begin position="21"/>
        <end position="181"/>
    </location>
</feature>
<evidence type="ECO:0000256" key="10">
    <source>
        <dbReference type="ARBA" id="ARBA00048513"/>
    </source>
</evidence>
<evidence type="ECO:0000256" key="1">
    <source>
        <dbReference type="ARBA" id="ARBA00008645"/>
    </source>
</evidence>
<sequence>MEPIDMAYDFYEAPDSSEDLPPIILIHGIVWNKYMFRELAEKLCLATKRKESNQDIKEAARRTCHNIRNQVYCLDLRSHGESPFCEKCPMFEICEDVKYFLKVNELQKVSFVCHSFSTTISYMVALEKPEIVEKMVMVDSFPFNTFEKDLKDGYIPEVFFQNRILKSLNPKMSLKEARERLRKQAEKESKSQKLLYKKMIHDLKKEDGQFKWKTDIDFLQKRLNAKDHIVSPRGRCNHEILFVRCPNSINVTDEIFEKVLKYNPNSKLATIEDTSHLLLLEKVDEFVEVVSEFLSDKKYE</sequence>
<gene>
    <name evidence="13" type="primary">Abhd11_1</name>
    <name evidence="13" type="ORF">TNCT_387441</name>
</gene>
<dbReference type="Gene3D" id="3.40.50.1820">
    <property type="entry name" value="alpha/beta hydrolase"/>
    <property type="match status" value="1"/>
</dbReference>
<dbReference type="InterPro" id="IPR029058">
    <property type="entry name" value="AB_hydrolase_fold"/>
</dbReference>
<dbReference type="SUPFAM" id="SSF53474">
    <property type="entry name" value="alpha/beta-Hydrolases"/>
    <property type="match status" value="1"/>
</dbReference>
<evidence type="ECO:0000256" key="9">
    <source>
        <dbReference type="ARBA" id="ARBA00048504"/>
    </source>
</evidence>
<evidence type="ECO:0000256" key="7">
    <source>
        <dbReference type="ARBA" id="ARBA00044064"/>
    </source>
</evidence>
<comment type="catalytic activity">
    <reaction evidence="5">
        <text>a 1,2-diacyl-sn-glycerol + H2O = a 2-acylglycerol + a fatty acid + H(+)</text>
        <dbReference type="Rhea" id="RHEA:33275"/>
        <dbReference type="ChEBI" id="CHEBI:15377"/>
        <dbReference type="ChEBI" id="CHEBI:15378"/>
        <dbReference type="ChEBI" id="CHEBI:17389"/>
        <dbReference type="ChEBI" id="CHEBI:17815"/>
        <dbReference type="ChEBI" id="CHEBI:28868"/>
        <dbReference type="EC" id="3.1.1.116"/>
    </reaction>
</comment>
<dbReference type="EMBL" id="BMAO01001080">
    <property type="protein sequence ID" value="GFQ70928.1"/>
    <property type="molecule type" value="Genomic_DNA"/>
</dbReference>
<proteinExistence type="inferred from homology"/>
<dbReference type="EC" id="3.1.1.116" evidence="3"/>
<comment type="catalytic activity">
    <reaction evidence="10">
        <text>1-octadecanoyl-2-(9Z-octadecenoyl)-sn-glycerol + H2O = 2-(9Z-octadecenoyl)-glycerol + octadecanoate + H(+)</text>
        <dbReference type="Rhea" id="RHEA:77103"/>
        <dbReference type="ChEBI" id="CHEBI:15377"/>
        <dbReference type="ChEBI" id="CHEBI:15378"/>
        <dbReference type="ChEBI" id="CHEBI:25629"/>
        <dbReference type="ChEBI" id="CHEBI:73990"/>
        <dbReference type="ChEBI" id="CHEBI:75468"/>
    </reaction>
</comment>
<comment type="catalytic activity">
    <reaction evidence="11">
        <text>1-octadecanoyl-2-(5Z,8Z,11Z,14Z-eicosatetraenoyl)-sn-glycerol + H2O = 2-(5Z,8Z,11Z,14Z-eicosatetraenoyl)-glycerol + octadecanoate + H(+)</text>
        <dbReference type="Rhea" id="RHEA:38507"/>
        <dbReference type="ChEBI" id="CHEBI:15377"/>
        <dbReference type="ChEBI" id="CHEBI:15378"/>
        <dbReference type="ChEBI" id="CHEBI:25629"/>
        <dbReference type="ChEBI" id="CHEBI:52392"/>
        <dbReference type="ChEBI" id="CHEBI:75728"/>
    </reaction>
</comment>
<evidence type="ECO:0000256" key="8">
    <source>
        <dbReference type="ARBA" id="ARBA00048283"/>
    </source>
</evidence>
<dbReference type="PANTHER" id="PTHR46118">
    <property type="entry name" value="PROTEIN ABHD11"/>
    <property type="match status" value="1"/>
</dbReference>
<comment type="similarity">
    <text evidence="1">Belongs to the AB hydrolase superfamily.</text>
</comment>
<dbReference type="OrthoDB" id="8119704at2759"/>
<accession>A0A8X6F4P1</accession>
<dbReference type="Proteomes" id="UP000887116">
    <property type="component" value="Unassembled WGS sequence"/>
</dbReference>
<comment type="catalytic activity">
    <reaction evidence="8">
        <text>1-octadecanoyl-2-(4Z,7Z,10Z,13Z,16Z,19Z-docosahexaenoyl)-sn-glycerol + H2O = 2-(4Z,7Z,10Z,13Z,16Z,19Z-docosahexaenoyl)-glycerol + octadecanoate + H(+)</text>
        <dbReference type="Rhea" id="RHEA:77107"/>
        <dbReference type="ChEBI" id="CHEBI:15377"/>
        <dbReference type="ChEBI" id="CHEBI:15378"/>
        <dbReference type="ChEBI" id="CHEBI:25629"/>
        <dbReference type="ChEBI" id="CHEBI:77129"/>
        <dbReference type="ChEBI" id="CHEBI:186738"/>
    </reaction>
</comment>
<keyword evidence="2" id="KW-0378">Hydrolase</keyword>
<evidence type="ECO:0000259" key="12">
    <source>
        <dbReference type="Pfam" id="PF00561"/>
    </source>
</evidence>
<organism evidence="13 14">
    <name type="scientific">Trichonephila clavata</name>
    <name type="common">Joro spider</name>
    <name type="synonym">Nephila clavata</name>
    <dbReference type="NCBI Taxonomy" id="2740835"/>
    <lineage>
        <taxon>Eukaryota</taxon>
        <taxon>Metazoa</taxon>
        <taxon>Ecdysozoa</taxon>
        <taxon>Arthropoda</taxon>
        <taxon>Chelicerata</taxon>
        <taxon>Arachnida</taxon>
        <taxon>Araneae</taxon>
        <taxon>Araneomorphae</taxon>
        <taxon>Entelegynae</taxon>
        <taxon>Araneoidea</taxon>
        <taxon>Nephilidae</taxon>
        <taxon>Trichonephila</taxon>
    </lineage>
</organism>
<evidence type="ECO:0000256" key="11">
    <source>
        <dbReference type="ARBA" id="ARBA00048919"/>
    </source>
</evidence>
<evidence type="ECO:0000256" key="5">
    <source>
        <dbReference type="ARBA" id="ARBA00043667"/>
    </source>
</evidence>
<dbReference type="InterPro" id="IPR000073">
    <property type="entry name" value="AB_hydrolase_1"/>
</dbReference>
<dbReference type="PANTHER" id="PTHR46118:SF4">
    <property type="entry name" value="PROTEIN ABHD11"/>
    <property type="match status" value="1"/>
</dbReference>
<comment type="caution">
    <text evidence="13">The sequence shown here is derived from an EMBL/GenBank/DDBJ whole genome shotgun (WGS) entry which is preliminary data.</text>
</comment>
<dbReference type="Pfam" id="PF00561">
    <property type="entry name" value="Abhydrolase_1"/>
    <property type="match status" value="1"/>
</dbReference>
<evidence type="ECO:0000256" key="2">
    <source>
        <dbReference type="ARBA" id="ARBA00022801"/>
    </source>
</evidence>
<evidence type="ECO:0000256" key="4">
    <source>
        <dbReference type="ARBA" id="ARBA00042703"/>
    </source>
</evidence>
<reference evidence="13" key="1">
    <citation type="submission" date="2020-07" db="EMBL/GenBank/DDBJ databases">
        <title>Multicomponent nature underlies the extraordinary mechanical properties of spider dragline silk.</title>
        <authorList>
            <person name="Kono N."/>
            <person name="Nakamura H."/>
            <person name="Mori M."/>
            <person name="Yoshida Y."/>
            <person name="Ohtoshi R."/>
            <person name="Malay A.D."/>
            <person name="Moran D.A.P."/>
            <person name="Tomita M."/>
            <person name="Numata K."/>
            <person name="Arakawa K."/>
        </authorList>
    </citation>
    <scope>NUCLEOTIDE SEQUENCE</scope>
</reference>